<evidence type="ECO:0000256" key="5">
    <source>
        <dbReference type="ARBA" id="ARBA00038394"/>
    </source>
</evidence>
<evidence type="ECO:0000256" key="2">
    <source>
        <dbReference type="ARBA" id="ARBA00022664"/>
    </source>
</evidence>
<dbReference type="PRINTS" id="PR00320">
    <property type="entry name" value="GPROTEINBRPT"/>
</dbReference>
<proteinExistence type="inferred from homology"/>
<dbReference type="InterPro" id="IPR036322">
    <property type="entry name" value="WD40_repeat_dom_sf"/>
</dbReference>
<organism evidence="8 9">
    <name type="scientific">Puccinia coronata f. sp. avenae</name>
    <dbReference type="NCBI Taxonomy" id="200324"/>
    <lineage>
        <taxon>Eukaryota</taxon>
        <taxon>Fungi</taxon>
        <taxon>Dikarya</taxon>
        <taxon>Basidiomycota</taxon>
        <taxon>Pucciniomycotina</taxon>
        <taxon>Pucciniomycetes</taxon>
        <taxon>Pucciniales</taxon>
        <taxon>Pucciniaceae</taxon>
        <taxon>Puccinia</taxon>
    </lineage>
</organism>
<reference evidence="8 9" key="1">
    <citation type="submission" date="2017-11" db="EMBL/GenBank/DDBJ databases">
        <title>De novo assembly and phasing of dikaryotic genomes from two isolates of Puccinia coronata f. sp. avenae, the causal agent of oat crown rust.</title>
        <authorList>
            <person name="Miller M.E."/>
            <person name="Zhang Y."/>
            <person name="Omidvar V."/>
            <person name="Sperschneider J."/>
            <person name="Schwessinger B."/>
            <person name="Raley C."/>
            <person name="Palmer J.M."/>
            <person name="Garnica D."/>
            <person name="Upadhyaya N."/>
            <person name="Rathjen J."/>
            <person name="Taylor J.M."/>
            <person name="Park R.F."/>
            <person name="Dodds P.N."/>
            <person name="Hirsch C.D."/>
            <person name="Kianian S.F."/>
            <person name="Figueroa M."/>
        </authorList>
    </citation>
    <scope>NUCLEOTIDE SEQUENCE [LARGE SCALE GENOMIC DNA]</scope>
    <source>
        <strain evidence="8">12SD80</strain>
    </source>
</reference>
<evidence type="ECO:0000313" key="9">
    <source>
        <dbReference type="Proteomes" id="UP000235392"/>
    </source>
</evidence>
<dbReference type="InterPro" id="IPR001680">
    <property type="entry name" value="WD40_rpt"/>
</dbReference>
<keyword evidence="2" id="KW-0507">mRNA processing</keyword>
<dbReference type="SMART" id="SM00320">
    <property type="entry name" value="WD40"/>
    <property type="match status" value="5"/>
</dbReference>
<evidence type="ECO:0000256" key="3">
    <source>
        <dbReference type="ARBA" id="ARBA00022737"/>
    </source>
</evidence>
<dbReference type="SUPFAM" id="SSF50978">
    <property type="entry name" value="WD40 repeat-like"/>
    <property type="match status" value="1"/>
</dbReference>
<keyword evidence="4" id="KW-0508">mRNA splicing</keyword>
<evidence type="ECO:0000256" key="4">
    <source>
        <dbReference type="ARBA" id="ARBA00023187"/>
    </source>
</evidence>
<dbReference type="AlphaFoldDB" id="A0A2N5VI44"/>
<evidence type="ECO:0000313" key="8">
    <source>
        <dbReference type="EMBL" id="PLW49673.1"/>
    </source>
</evidence>
<comment type="similarity">
    <text evidence="5">Belongs to the WD repeat STRAP family.</text>
</comment>
<evidence type="ECO:0000256" key="7">
    <source>
        <dbReference type="PROSITE-ProRule" id="PRU00221"/>
    </source>
</evidence>
<dbReference type="GO" id="GO:0032797">
    <property type="term" value="C:SMN complex"/>
    <property type="evidence" value="ECO:0007669"/>
    <property type="project" value="TreeGrafter"/>
</dbReference>
<feature type="repeat" description="WD" evidence="7">
    <location>
        <begin position="187"/>
        <end position="223"/>
    </location>
</feature>
<evidence type="ECO:0000256" key="1">
    <source>
        <dbReference type="ARBA" id="ARBA00022574"/>
    </source>
</evidence>
<dbReference type="InterPro" id="IPR020472">
    <property type="entry name" value="WD40_PAC1"/>
</dbReference>
<sequence length="362" mass="40229">MSHPCCDIAWNRVDVRRAARIRSGYCLIEIGWTPALSTSTSHFHFHFHFTVQPISSPSTLPHTIHDTTATCASRSRLDFFSPPRPSTMASTTRTQVPKVTKAPFWSAKLNQDASLAVTGSADFSAKVWDTFSGDVVHTFQHDHIVRAVDISPSGSHIFTGGMEKKLRRYNLSRPDEQPDQFVAPGSTTAHEGMIKSVIWDEPHRLIISAGDDKRIRWWDARQGGGSSGSFVSELEFPEGLLSVERSFGSDWLSVGSGKKAIFLDTDTREIIFQHALTYPVSSCSLAPRTRDRFVTGSANDGWVRVYDAISGEMKEENKGHHGPVHSIAFSPDGELYASGSEDGTIRLWQTTPKNYGLWRYDA</sequence>
<dbReference type="Proteomes" id="UP000235392">
    <property type="component" value="Unassembled WGS sequence"/>
</dbReference>
<evidence type="ECO:0000256" key="6">
    <source>
        <dbReference type="ARBA" id="ARBA00040390"/>
    </source>
</evidence>
<protein>
    <recommendedName>
        <fullName evidence="6">Serine-threonine kinase receptor-associated protein</fullName>
    </recommendedName>
</protein>
<feature type="repeat" description="WD" evidence="7">
    <location>
        <begin position="317"/>
        <end position="349"/>
    </location>
</feature>
<gene>
    <name evidence="8" type="ORF">PCASD_02252</name>
</gene>
<dbReference type="PANTHER" id="PTHR19877:SF13">
    <property type="entry name" value="SERINE-THREONINE KINASE RECEPTOR-ASSOCIATED PROTEIN"/>
    <property type="match status" value="1"/>
</dbReference>
<accession>A0A2N5VI44</accession>
<comment type="caution">
    <text evidence="8">The sequence shown here is derived from an EMBL/GenBank/DDBJ whole genome shotgun (WGS) entry which is preliminary data.</text>
</comment>
<dbReference type="GO" id="GO:0003723">
    <property type="term" value="F:RNA binding"/>
    <property type="evidence" value="ECO:0007669"/>
    <property type="project" value="TreeGrafter"/>
</dbReference>
<keyword evidence="3" id="KW-0677">Repeat</keyword>
<keyword evidence="1 7" id="KW-0853">WD repeat</keyword>
<feature type="repeat" description="WD" evidence="7">
    <location>
        <begin position="106"/>
        <end position="138"/>
    </location>
</feature>
<dbReference type="PANTHER" id="PTHR19877">
    <property type="entry name" value="EUKARYOTIC TRANSLATION INITIATION FACTOR 3 SUBUNIT I"/>
    <property type="match status" value="1"/>
</dbReference>
<dbReference type="Gene3D" id="2.130.10.10">
    <property type="entry name" value="YVTN repeat-like/Quinoprotein amine dehydrogenase"/>
    <property type="match status" value="1"/>
</dbReference>
<dbReference type="GO" id="GO:0000387">
    <property type="term" value="P:spliceosomal snRNP assembly"/>
    <property type="evidence" value="ECO:0007669"/>
    <property type="project" value="TreeGrafter"/>
</dbReference>
<dbReference type="EMBL" id="PGCI01000015">
    <property type="protein sequence ID" value="PLW49673.1"/>
    <property type="molecule type" value="Genomic_DNA"/>
</dbReference>
<name>A0A2N5VI44_9BASI</name>
<dbReference type="PROSITE" id="PS50082">
    <property type="entry name" value="WD_REPEATS_2"/>
    <property type="match status" value="3"/>
</dbReference>
<dbReference type="Pfam" id="PF00400">
    <property type="entry name" value="WD40"/>
    <property type="match status" value="4"/>
</dbReference>
<dbReference type="PROSITE" id="PS50294">
    <property type="entry name" value="WD_REPEATS_REGION"/>
    <property type="match status" value="2"/>
</dbReference>
<dbReference type="InterPro" id="IPR015943">
    <property type="entry name" value="WD40/YVTN_repeat-like_dom_sf"/>
</dbReference>